<keyword evidence="1" id="KW-0472">Membrane</keyword>
<comment type="caution">
    <text evidence="2">The sequence shown here is derived from an EMBL/GenBank/DDBJ whole genome shotgun (WGS) entry which is preliminary data.</text>
</comment>
<reference evidence="3" key="1">
    <citation type="submission" date="2022-10" db="EMBL/GenBank/DDBJ databases">
        <title>Genome assembly of Pristionchus species.</title>
        <authorList>
            <person name="Yoshida K."/>
            <person name="Sommer R.J."/>
        </authorList>
    </citation>
    <scope>NUCLEOTIDE SEQUENCE [LARGE SCALE GENOMIC DNA]</scope>
    <source>
        <strain evidence="3">RS5460</strain>
    </source>
</reference>
<evidence type="ECO:0000256" key="1">
    <source>
        <dbReference type="SAM" id="Phobius"/>
    </source>
</evidence>
<protein>
    <recommendedName>
        <fullName evidence="4">G protein-coupled receptor</fullName>
    </recommendedName>
</protein>
<evidence type="ECO:0000313" key="2">
    <source>
        <dbReference type="EMBL" id="GMR61306.1"/>
    </source>
</evidence>
<gene>
    <name evidence="2" type="ORF">PMAYCL1PPCAC_31501</name>
</gene>
<dbReference type="EMBL" id="BTRK01000006">
    <property type="protein sequence ID" value="GMR61306.1"/>
    <property type="molecule type" value="Genomic_DNA"/>
</dbReference>
<dbReference type="AlphaFoldDB" id="A0AAN5IFP1"/>
<keyword evidence="3" id="KW-1185">Reference proteome</keyword>
<organism evidence="2 3">
    <name type="scientific">Pristionchus mayeri</name>
    <dbReference type="NCBI Taxonomy" id="1317129"/>
    <lineage>
        <taxon>Eukaryota</taxon>
        <taxon>Metazoa</taxon>
        <taxon>Ecdysozoa</taxon>
        <taxon>Nematoda</taxon>
        <taxon>Chromadorea</taxon>
        <taxon>Rhabditida</taxon>
        <taxon>Rhabditina</taxon>
        <taxon>Diplogasteromorpha</taxon>
        <taxon>Diplogasteroidea</taxon>
        <taxon>Neodiplogasteridae</taxon>
        <taxon>Pristionchus</taxon>
    </lineage>
</organism>
<dbReference type="Proteomes" id="UP001328107">
    <property type="component" value="Unassembled WGS sequence"/>
</dbReference>
<accession>A0AAN5IFP1</accession>
<sequence length="103" mass="11681">SQIMFCLSFLDMVAIVANCILFGYLLIQYVNVPHAVHNLGVAACFCLMYMRAMQSSGARVRIINNMPVLFKFHISKMLKMLRFSCKPCSFVASISSVRRFMST</sequence>
<evidence type="ECO:0000313" key="3">
    <source>
        <dbReference type="Proteomes" id="UP001328107"/>
    </source>
</evidence>
<feature type="non-terminal residue" evidence="2">
    <location>
        <position position="1"/>
    </location>
</feature>
<feature type="transmembrane region" description="Helical" evidence="1">
    <location>
        <begin position="7"/>
        <end position="29"/>
    </location>
</feature>
<feature type="transmembrane region" description="Helical" evidence="1">
    <location>
        <begin position="35"/>
        <end position="52"/>
    </location>
</feature>
<evidence type="ECO:0008006" key="4">
    <source>
        <dbReference type="Google" id="ProtNLM"/>
    </source>
</evidence>
<keyword evidence="1" id="KW-1133">Transmembrane helix</keyword>
<name>A0AAN5IFP1_9BILA</name>
<keyword evidence="1" id="KW-0812">Transmembrane</keyword>
<proteinExistence type="predicted"/>